<feature type="compositionally biased region" description="Low complexity" evidence="1">
    <location>
        <begin position="124"/>
        <end position="133"/>
    </location>
</feature>
<feature type="compositionally biased region" description="Low complexity" evidence="1">
    <location>
        <begin position="182"/>
        <end position="191"/>
    </location>
</feature>
<accession>A0A7S3LHV5</accession>
<dbReference type="AlphaFoldDB" id="A0A7S3LHV5"/>
<reference evidence="2" key="1">
    <citation type="submission" date="2021-01" db="EMBL/GenBank/DDBJ databases">
        <authorList>
            <person name="Corre E."/>
            <person name="Pelletier E."/>
            <person name="Niang G."/>
            <person name="Scheremetjew M."/>
            <person name="Finn R."/>
            <person name="Kale V."/>
            <person name="Holt S."/>
            <person name="Cochrane G."/>
            <person name="Meng A."/>
            <person name="Brown T."/>
            <person name="Cohen L."/>
        </authorList>
    </citation>
    <scope>NUCLEOTIDE SEQUENCE</scope>
    <source>
        <strain evidence="2">GSBS06</strain>
    </source>
</reference>
<feature type="region of interest" description="Disordered" evidence="1">
    <location>
        <begin position="182"/>
        <end position="257"/>
    </location>
</feature>
<gene>
    <name evidence="2" type="ORF">ASTO00021_LOCUS1946</name>
</gene>
<dbReference type="EMBL" id="HBIN01002895">
    <property type="protein sequence ID" value="CAE0431609.1"/>
    <property type="molecule type" value="Transcribed_RNA"/>
</dbReference>
<feature type="region of interest" description="Disordered" evidence="1">
    <location>
        <begin position="104"/>
        <end position="165"/>
    </location>
</feature>
<name>A0A7S3LHV5_9STRA</name>
<feature type="compositionally biased region" description="Basic and acidic residues" evidence="1">
    <location>
        <begin position="104"/>
        <end position="122"/>
    </location>
</feature>
<proteinExistence type="predicted"/>
<feature type="compositionally biased region" description="Basic and acidic residues" evidence="1">
    <location>
        <begin position="238"/>
        <end position="253"/>
    </location>
</feature>
<feature type="compositionally biased region" description="Polar residues" evidence="1">
    <location>
        <begin position="203"/>
        <end position="223"/>
    </location>
</feature>
<protein>
    <recommendedName>
        <fullName evidence="3">C2 domain-containing protein</fullName>
    </recommendedName>
</protein>
<evidence type="ECO:0000313" key="2">
    <source>
        <dbReference type="EMBL" id="CAE0431609.1"/>
    </source>
</evidence>
<organism evidence="2">
    <name type="scientific">Aplanochytrium stocchinoi</name>
    <dbReference type="NCBI Taxonomy" id="215587"/>
    <lineage>
        <taxon>Eukaryota</taxon>
        <taxon>Sar</taxon>
        <taxon>Stramenopiles</taxon>
        <taxon>Bigyra</taxon>
        <taxon>Labyrinthulomycetes</taxon>
        <taxon>Thraustochytrida</taxon>
        <taxon>Thraustochytriidae</taxon>
        <taxon>Aplanochytrium</taxon>
    </lineage>
</organism>
<sequence>MYILEVEIQKGSGEALESENFYCVLYTDSKRTSTQKTSIPNSEPLTLKLENDNEDLILQALSNKDSLIGRCLIPISVEKLKAKQPEEWTASWFELQLDAQSKKVEKQTVDIKKETDKEKDSENTVTPTKATTSKSKKRRQTLLSKLTPSPTGLFKKIAKSSEKKNQDGKSCRILLRYRLGSSSSSSSISHSPAKPTEFKNENENGNESASYGSRTTESSVESQTKVDKLASAASPDSVEDKRESADKNEHEKTSPIQEIMADVSLNAVEENDRLDTFKLCCFGPCTIL</sequence>
<evidence type="ECO:0008006" key="3">
    <source>
        <dbReference type="Google" id="ProtNLM"/>
    </source>
</evidence>
<evidence type="ECO:0000256" key="1">
    <source>
        <dbReference type="SAM" id="MobiDB-lite"/>
    </source>
</evidence>